<proteinExistence type="predicted"/>
<dbReference type="Gene3D" id="3.40.50.300">
    <property type="entry name" value="P-loop containing nucleotide triphosphate hydrolases"/>
    <property type="match status" value="1"/>
</dbReference>
<evidence type="ECO:0000313" key="1">
    <source>
        <dbReference type="EMBL" id="DAF61714.1"/>
    </source>
</evidence>
<protein>
    <submittedName>
        <fullName evidence="1">Terminase large subunit</fullName>
    </submittedName>
</protein>
<name>A0A8S5TG20_9CAUD</name>
<dbReference type="EMBL" id="BK032816">
    <property type="protein sequence ID" value="DAF61714.1"/>
    <property type="molecule type" value="Genomic_DNA"/>
</dbReference>
<accession>A0A8S5TG20</accession>
<reference evidence="1" key="1">
    <citation type="journal article" date="2021" name="Proc. Natl. Acad. Sci. U.S.A.">
        <title>A Catalog of Tens of Thousands of Viruses from Human Metagenomes Reveals Hidden Associations with Chronic Diseases.</title>
        <authorList>
            <person name="Tisza M.J."/>
            <person name="Buck C.B."/>
        </authorList>
    </citation>
    <scope>NUCLEOTIDE SEQUENCE</scope>
    <source>
        <strain evidence="1">Ct1yA16</strain>
    </source>
</reference>
<dbReference type="InterPro" id="IPR027417">
    <property type="entry name" value="P-loop_NTPase"/>
</dbReference>
<sequence length="607" mass="71484">MIKITADFLIDRRKIQWDTHHDIKKDDRFVLGVAYELTHNETLREEIIDNPEKLIELCFTVVDKEKKVVPFFLNEVQHEFINILNKAIEDYEQGLITSISLLVLKGRQQGFTTLITAYQLAATITRHNFEGLTLADKSSNTEAIFQNKAKFMYNRLPEMIKPTEKYNSKRQLLFDKLNSSWSVDTATKEVGRSRTINFFHGSECAFWKDGISKIQASLGETFTQNAIKIYETTANGFNDYREMWKSGQHINCFFEWWKTREYRLNFETKNMRTKFLNDIDRKKGIWIYDRLRWLRDEKVLDENQLYWYYKKYQGYIDKEVIKQEYPCTPDEAFIASGKCYFNTETVIKRIDQLEHQENNGILDVGYFKYDLVVKNNKKKIINIRWISDKGGFIKIYKKPNKGVPYVLGGDTAGDGSDNFTGVVIDNTNGKTVAVLKHEKNETFYTRQMYCLGIYYNTALIGIETNFSTYPNKVLEEEYEYPNLYVREKEDDYTGKLEKRYGFRTDRNTRPLILAELQRIINEEPESITDIEIFKEALTFVKNEKGRPEAQEGSHDDLVMGTAITYYIRDQQKTRVENTQSVVNENVFYSFDNDKKFKEDYGETIEVI</sequence>
<organism evidence="1">
    <name type="scientific">Siphoviridae sp. ct1yA16</name>
    <dbReference type="NCBI Taxonomy" id="2827767"/>
    <lineage>
        <taxon>Viruses</taxon>
        <taxon>Duplodnaviria</taxon>
        <taxon>Heunggongvirae</taxon>
        <taxon>Uroviricota</taxon>
        <taxon>Caudoviricetes</taxon>
    </lineage>
</organism>
<dbReference type="Gene3D" id="3.30.420.240">
    <property type="match status" value="1"/>
</dbReference>